<dbReference type="EMBL" id="JANEYF010001109">
    <property type="protein sequence ID" value="KAJ8965980.1"/>
    <property type="molecule type" value="Genomic_DNA"/>
</dbReference>
<evidence type="ECO:0000313" key="1">
    <source>
        <dbReference type="EMBL" id="KAJ8965980.1"/>
    </source>
</evidence>
<name>A0AAV8ZKV6_9CUCU</name>
<evidence type="ECO:0000313" key="2">
    <source>
        <dbReference type="Proteomes" id="UP001162156"/>
    </source>
</evidence>
<reference evidence="1" key="1">
    <citation type="journal article" date="2023" name="Insect Mol. Biol.">
        <title>Genome sequencing provides insights into the evolution of gene families encoding plant cell wall-degrading enzymes in longhorned beetles.</title>
        <authorList>
            <person name="Shin N.R."/>
            <person name="Okamura Y."/>
            <person name="Kirsch R."/>
            <person name="Pauchet Y."/>
        </authorList>
    </citation>
    <scope>NUCLEOTIDE SEQUENCE</scope>
    <source>
        <strain evidence="1">RBIC_L_NR</strain>
    </source>
</reference>
<accession>A0AAV8ZKV6</accession>
<sequence>MHINDMITNFLKRVPQPVPEEIKIQLNKYTCGYDGSIKVCCPSGPIPIKIKDTYDADADALLENPPPPPDIANHKNYYLLPEECGYLGNPDKIRNGIDAKLNEFPWMALLSYNTSK</sequence>
<dbReference type="InterPro" id="IPR009003">
    <property type="entry name" value="Peptidase_S1_PA"/>
</dbReference>
<dbReference type="SUPFAM" id="SSF50494">
    <property type="entry name" value="Trypsin-like serine proteases"/>
    <property type="match status" value="1"/>
</dbReference>
<comment type="caution">
    <text evidence="1">The sequence shown here is derived from an EMBL/GenBank/DDBJ whole genome shotgun (WGS) entry which is preliminary data.</text>
</comment>
<gene>
    <name evidence="1" type="ORF">NQ314_003808</name>
</gene>
<keyword evidence="2" id="KW-1185">Reference proteome</keyword>
<organism evidence="1 2">
    <name type="scientific">Rhamnusium bicolor</name>
    <dbReference type="NCBI Taxonomy" id="1586634"/>
    <lineage>
        <taxon>Eukaryota</taxon>
        <taxon>Metazoa</taxon>
        <taxon>Ecdysozoa</taxon>
        <taxon>Arthropoda</taxon>
        <taxon>Hexapoda</taxon>
        <taxon>Insecta</taxon>
        <taxon>Pterygota</taxon>
        <taxon>Neoptera</taxon>
        <taxon>Endopterygota</taxon>
        <taxon>Coleoptera</taxon>
        <taxon>Polyphaga</taxon>
        <taxon>Cucujiformia</taxon>
        <taxon>Chrysomeloidea</taxon>
        <taxon>Cerambycidae</taxon>
        <taxon>Lepturinae</taxon>
        <taxon>Rhagiini</taxon>
        <taxon>Rhamnusium</taxon>
    </lineage>
</organism>
<protein>
    <submittedName>
        <fullName evidence="1">Uncharacterized protein</fullName>
    </submittedName>
</protein>
<dbReference type="Proteomes" id="UP001162156">
    <property type="component" value="Unassembled WGS sequence"/>
</dbReference>
<dbReference type="AlphaFoldDB" id="A0AAV8ZKV6"/>
<proteinExistence type="predicted"/>